<dbReference type="Proteomes" id="UP001549167">
    <property type="component" value="Unassembled WGS sequence"/>
</dbReference>
<evidence type="ECO:0000313" key="3">
    <source>
        <dbReference type="Proteomes" id="UP001549167"/>
    </source>
</evidence>
<accession>A0ABV2KXW8</accession>
<feature type="domain" description="NERD" evidence="1">
    <location>
        <begin position="41"/>
        <end position="155"/>
    </location>
</feature>
<reference evidence="2 3" key="1">
    <citation type="submission" date="2024-06" db="EMBL/GenBank/DDBJ databases">
        <title>Genomic Encyclopedia of Type Strains, Phase IV (KMG-IV): sequencing the most valuable type-strain genomes for metagenomic binning, comparative biology and taxonomic classification.</title>
        <authorList>
            <person name="Goeker M."/>
        </authorList>
    </citation>
    <scope>NUCLEOTIDE SEQUENCE [LARGE SCALE GENOMIC DNA]</scope>
    <source>
        <strain evidence="2 3">DSM 23520</strain>
    </source>
</reference>
<organism evidence="2 3">
    <name type="scientific">Alkalibacillus flavidus</name>
    <dbReference type="NCBI Taxonomy" id="546021"/>
    <lineage>
        <taxon>Bacteria</taxon>
        <taxon>Bacillati</taxon>
        <taxon>Bacillota</taxon>
        <taxon>Bacilli</taxon>
        <taxon>Bacillales</taxon>
        <taxon>Bacillaceae</taxon>
        <taxon>Alkalibacillus</taxon>
    </lineage>
</organism>
<dbReference type="EMBL" id="JBEPMX010000014">
    <property type="protein sequence ID" value="MET3684234.1"/>
    <property type="molecule type" value="Genomic_DNA"/>
</dbReference>
<evidence type="ECO:0000259" key="1">
    <source>
        <dbReference type="PROSITE" id="PS50965"/>
    </source>
</evidence>
<dbReference type="PROSITE" id="PS50965">
    <property type="entry name" value="NERD"/>
    <property type="match status" value="1"/>
</dbReference>
<dbReference type="InterPro" id="IPR011528">
    <property type="entry name" value="NERD"/>
</dbReference>
<sequence>MVILPLQKTWEHEQLEAIIPRYKRQDQTYRDMLNHLRREQAGYLGEQSLQYFQQLLPHKIAALYGLRALGNQHYFQIDLLLVLEKFLLIIEAKHFQGTIELNHFGQIVQTINGQRHVYQNPLEQAEVQKYQLQSLLERHHIKSPPIHTCAVFTHEDVLLKIDNPPANLLTYRQLFQFFQHLYQNSSPQITHAEATKLSHFLKAQHTPKNRHIFAIYNVKSDLIKGGIYCDDCERSKMYYRRAKWICKQCQKTDRYALIRGLKEYALIFRKTTISNGEARDFFGFPSSDTCNRRLSFLRKTGVTKNTVYHIEDLFKK</sequence>
<comment type="caution">
    <text evidence="2">The sequence shown here is derived from an EMBL/GenBank/DDBJ whole genome shotgun (WGS) entry which is preliminary data.</text>
</comment>
<proteinExistence type="predicted"/>
<dbReference type="RefSeq" id="WP_354221393.1">
    <property type="nucleotide sequence ID" value="NZ_JBEPMX010000014.1"/>
</dbReference>
<protein>
    <recommendedName>
        <fullName evidence="1">NERD domain-containing protein</fullName>
    </recommendedName>
</protein>
<evidence type="ECO:0000313" key="2">
    <source>
        <dbReference type="EMBL" id="MET3684234.1"/>
    </source>
</evidence>
<keyword evidence="3" id="KW-1185">Reference proteome</keyword>
<dbReference type="Pfam" id="PF08378">
    <property type="entry name" value="NERD"/>
    <property type="match status" value="1"/>
</dbReference>
<name>A0ABV2KXW8_9BACI</name>
<gene>
    <name evidence="2" type="ORF">ABID56_002360</name>
</gene>